<name>A0AAU9I8R7_9CILI</name>
<evidence type="ECO:0000256" key="1">
    <source>
        <dbReference type="SAM" id="MobiDB-lite"/>
    </source>
</evidence>
<sequence length="527" mass="61173">MSTKENSFEAKLPPPAPSLVSMKKRSESNLRTSIVLSKSSMAESLSNIRMQTYTKLYSNKIFPKTTISQGQSTIRLNENSEILREGTRETKVNLTSISSKQIKRKITNRAESLSQITPIQRVDNNEKKIKDGMYEIQTALSDKLELMRDLATYENNFSKSKDLSILLGRLRVLSASIPDTYDENNGIQTEEKVVYKKLTEGLNSLLNLETQHSPKLGHSQVEYESFDLKSIYQIQKFESVFQGIFNISCISSIINFRSDKWLEYIEITVQTPYGDFFNMNIRLAISNSYQNKKQVSAYAKKSILPHLYYIYYKNELKMNYDYRHSHTFYSLICRIRGWGVCSVELTENNEQQVHIQVSSIDDALEVPIYIITSKSSLFLETSDWLKRVIEKYLCYIPEMNGLYWHEVGDQGFIFFQKEMSSILMNDEYLKEELDILLFSELYTFEAKINNAVFVIEILGSTQHVKINVKYENETVDISSESKRFKLLTDLQSLNIRKGIETLRSSLELELFLRKVFPKAFLCKNKEN</sequence>
<evidence type="ECO:0000313" key="3">
    <source>
        <dbReference type="Proteomes" id="UP001162131"/>
    </source>
</evidence>
<proteinExistence type="predicted"/>
<organism evidence="2 3">
    <name type="scientific">Blepharisma stoltei</name>
    <dbReference type="NCBI Taxonomy" id="1481888"/>
    <lineage>
        <taxon>Eukaryota</taxon>
        <taxon>Sar</taxon>
        <taxon>Alveolata</taxon>
        <taxon>Ciliophora</taxon>
        <taxon>Postciliodesmatophora</taxon>
        <taxon>Heterotrichea</taxon>
        <taxon>Heterotrichida</taxon>
        <taxon>Blepharismidae</taxon>
        <taxon>Blepharisma</taxon>
    </lineage>
</organism>
<feature type="region of interest" description="Disordered" evidence="1">
    <location>
        <begin position="1"/>
        <end position="25"/>
    </location>
</feature>
<reference evidence="2" key="1">
    <citation type="submission" date="2021-09" db="EMBL/GenBank/DDBJ databases">
        <authorList>
            <consortium name="AG Swart"/>
            <person name="Singh M."/>
            <person name="Singh A."/>
            <person name="Seah K."/>
            <person name="Emmerich C."/>
        </authorList>
    </citation>
    <scope>NUCLEOTIDE SEQUENCE</scope>
    <source>
        <strain evidence="2">ATCC30299</strain>
    </source>
</reference>
<dbReference type="Proteomes" id="UP001162131">
    <property type="component" value="Unassembled WGS sequence"/>
</dbReference>
<dbReference type="AlphaFoldDB" id="A0AAU9I8R7"/>
<evidence type="ECO:0000313" key="2">
    <source>
        <dbReference type="EMBL" id="CAG9311658.1"/>
    </source>
</evidence>
<keyword evidence="3" id="KW-1185">Reference proteome</keyword>
<protein>
    <submittedName>
        <fullName evidence="2">Uncharacterized protein</fullName>
    </submittedName>
</protein>
<dbReference type="EMBL" id="CAJZBQ010000004">
    <property type="protein sequence ID" value="CAG9311658.1"/>
    <property type="molecule type" value="Genomic_DNA"/>
</dbReference>
<accession>A0AAU9I8R7</accession>
<comment type="caution">
    <text evidence="2">The sequence shown here is derived from an EMBL/GenBank/DDBJ whole genome shotgun (WGS) entry which is preliminary data.</text>
</comment>
<gene>
    <name evidence="2" type="ORF">BSTOLATCC_MIC3944</name>
</gene>